<gene>
    <name evidence="9" type="ORF">ACFQZM_30675</name>
</gene>
<dbReference type="PROSITE" id="PS50975">
    <property type="entry name" value="ATP_GRASP"/>
    <property type="match status" value="1"/>
</dbReference>
<evidence type="ECO:0000313" key="10">
    <source>
        <dbReference type="Proteomes" id="UP001597063"/>
    </source>
</evidence>
<evidence type="ECO:0000259" key="7">
    <source>
        <dbReference type="PROSITE" id="PS50975"/>
    </source>
</evidence>
<protein>
    <recommendedName>
        <fullName evidence="1">biotin carboxylase</fullName>
        <ecNumber evidence="1">6.3.4.14</ecNumber>
    </recommendedName>
</protein>
<dbReference type="NCBIfam" id="NF006367">
    <property type="entry name" value="PRK08591.1"/>
    <property type="match status" value="1"/>
</dbReference>
<dbReference type="EMBL" id="JBHTGP010000015">
    <property type="protein sequence ID" value="MFD0688893.1"/>
    <property type="molecule type" value="Genomic_DNA"/>
</dbReference>
<organism evidence="9 10">
    <name type="scientific">Actinomadura fibrosa</name>
    <dbReference type="NCBI Taxonomy" id="111802"/>
    <lineage>
        <taxon>Bacteria</taxon>
        <taxon>Bacillati</taxon>
        <taxon>Actinomycetota</taxon>
        <taxon>Actinomycetes</taxon>
        <taxon>Streptosporangiales</taxon>
        <taxon>Thermomonosporaceae</taxon>
        <taxon>Actinomadura</taxon>
    </lineage>
</organism>
<dbReference type="Pfam" id="PF02786">
    <property type="entry name" value="CPSase_L_D2"/>
    <property type="match status" value="1"/>
</dbReference>
<evidence type="ECO:0000256" key="4">
    <source>
        <dbReference type="ARBA" id="ARBA00022840"/>
    </source>
</evidence>
<dbReference type="SUPFAM" id="SSF51246">
    <property type="entry name" value="Rudiment single hybrid motif"/>
    <property type="match status" value="1"/>
</dbReference>
<dbReference type="SMART" id="SM00878">
    <property type="entry name" value="Biotin_carb_C"/>
    <property type="match status" value="1"/>
</dbReference>
<feature type="domain" description="ATP-grasp" evidence="7">
    <location>
        <begin position="120"/>
        <end position="317"/>
    </location>
</feature>
<dbReference type="Pfam" id="PF02785">
    <property type="entry name" value="Biotin_carb_C"/>
    <property type="match status" value="1"/>
</dbReference>
<reference evidence="10" key="1">
    <citation type="journal article" date="2019" name="Int. J. Syst. Evol. Microbiol.">
        <title>The Global Catalogue of Microorganisms (GCM) 10K type strain sequencing project: providing services to taxonomists for standard genome sequencing and annotation.</title>
        <authorList>
            <consortium name="The Broad Institute Genomics Platform"/>
            <consortium name="The Broad Institute Genome Sequencing Center for Infectious Disease"/>
            <person name="Wu L."/>
            <person name="Ma J."/>
        </authorList>
    </citation>
    <scope>NUCLEOTIDE SEQUENCE [LARGE SCALE GENOMIC DNA]</scope>
    <source>
        <strain evidence="10">JCM 9371</strain>
    </source>
</reference>
<accession>A0ABW2XQW2</accession>
<dbReference type="InterPro" id="IPR011764">
    <property type="entry name" value="Biotin_carboxylation_dom"/>
</dbReference>
<evidence type="ECO:0000313" key="9">
    <source>
        <dbReference type="EMBL" id="MFD0688893.1"/>
    </source>
</evidence>
<keyword evidence="2" id="KW-0436">Ligase</keyword>
<dbReference type="Pfam" id="PF00289">
    <property type="entry name" value="Biotin_carb_N"/>
    <property type="match status" value="1"/>
</dbReference>
<dbReference type="InterPro" id="IPR016185">
    <property type="entry name" value="PreATP-grasp_dom_sf"/>
</dbReference>
<dbReference type="PANTHER" id="PTHR18866:SF33">
    <property type="entry name" value="METHYLCROTONOYL-COA CARBOXYLASE SUBUNIT ALPHA, MITOCHONDRIAL-RELATED"/>
    <property type="match status" value="1"/>
</dbReference>
<dbReference type="SUPFAM" id="SSF56059">
    <property type="entry name" value="Glutathione synthetase ATP-binding domain-like"/>
    <property type="match status" value="1"/>
</dbReference>
<evidence type="ECO:0000256" key="1">
    <source>
        <dbReference type="ARBA" id="ARBA00013263"/>
    </source>
</evidence>
<dbReference type="Gene3D" id="3.30.470.20">
    <property type="entry name" value="ATP-grasp fold, B domain"/>
    <property type="match status" value="1"/>
</dbReference>
<keyword evidence="4 6" id="KW-0067">ATP-binding</keyword>
<evidence type="ECO:0000256" key="6">
    <source>
        <dbReference type="PROSITE-ProRule" id="PRU00409"/>
    </source>
</evidence>
<dbReference type="PANTHER" id="PTHR18866">
    <property type="entry name" value="CARBOXYLASE:PYRUVATE/ACETYL-COA/PROPIONYL-COA CARBOXYLASE"/>
    <property type="match status" value="1"/>
</dbReference>
<evidence type="ECO:0000256" key="2">
    <source>
        <dbReference type="ARBA" id="ARBA00022598"/>
    </source>
</evidence>
<dbReference type="InterPro" id="IPR005479">
    <property type="entry name" value="CPAse_ATP-bd"/>
</dbReference>
<evidence type="ECO:0000259" key="8">
    <source>
        <dbReference type="PROSITE" id="PS50979"/>
    </source>
</evidence>
<comment type="caution">
    <text evidence="9">The sequence shown here is derived from an EMBL/GenBank/DDBJ whole genome shotgun (WGS) entry which is preliminary data.</text>
</comment>
<dbReference type="RefSeq" id="WP_131763473.1">
    <property type="nucleotide sequence ID" value="NZ_CAACUY010000342.1"/>
</dbReference>
<dbReference type="PROSITE" id="PS00866">
    <property type="entry name" value="CPSASE_1"/>
    <property type="match status" value="1"/>
</dbReference>
<dbReference type="InterPro" id="IPR005482">
    <property type="entry name" value="Biotin_COase_C"/>
</dbReference>
<dbReference type="PROSITE" id="PS50979">
    <property type="entry name" value="BC"/>
    <property type="match status" value="1"/>
</dbReference>
<dbReference type="EC" id="6.3.4.14" evidence="1"/>
<keyword evidence="3 6" id="KW-0547">Nucleotide-binding</keyword>
<dbReference type="InterPro" id="IPR011054">
    <property type="entry name" value="Rudment_hybrid_motif"/>
</dbReference>
<dbReference type="InterPro" id="IPR011761">
    <property type="entry name" value="ATP-grasp"/>
</dbReference>
<keyword evidence="10" id="KW-1185">Reference proteome</keyword>
<evidence type="ECO:0000256" key="5">
    <source>
        <dbReference type="ARBA" id="ARBA00023267"/>
    </source>
</evidence>
<evidence type="ECO:0000256" key="3">
    <source>
        <dbReference type="ARBA" id="ARBA00022741"/>
    </source>
</evidence>
<name>A0ABW2XQW2_9ACTN</name>
<dbReference type="SUPFAM" id="SSF52440">
    <property type="entry name" value="PreATP-grasp domain"/>
    <property type="match status" value="1"/>
</dbReference>
<dbReference type="InterPro" id="IPR005481">
    <property type="entry name" value="BC-like_N"/>
</dbReference>
<keyword evidence="5" id="KW-0092">Biotin</keyword>
<dbReference type="Proteomes" id="UP001597063">
    <property type="component" value="Unassembled WGS sequence"/>
</dbReference>
<sequence length="458" mass="49321">MFGTVLIANRGEIALRVARTCREMGVRTVAVYSTADAGTPVVRFADEAVCIGPADPHRSYLYPPAIIEAALRAGADAIHPGYGFLSEDPDFAEICEDSGIAFVGPPAQVIARLADKAVARTLMATAGLPLLPGSDGTVDDPSRARDVAAAIGYPVIIKAAAGGGGRGMCVVSSPADLAPAYEESRAQARAAFGDSRVYLERYLRRARHIEVQVLCDRHGNAVHLGERDCSVQRRHQKLVEESPAPGLPDGVRRALHAAAVRGALATGYIGAGTFEFLVDEDGRFTFMEINQRIQVEHPVTEMVTGVDIVREQLLVAAGRPLRLRQDDVAFRGAAVECRLNAEDPDRDFRPAPGTVERLTLPGGPFTRVDTHIVPGERITSHYDPLIAKIVTWDEDRDLALDRMDRALYETEVAGPGLHTTGPFLRTVLADPRFRAGAHHTDLVERMSASAEPVPTAGH</sequence>
<proteinExistence type="predicted"/>
<dbReference type="InterPro" id="IPR050856">
    <property type="entry name" value="Biotin_carboxylase_complex"/>
</dbReference>
<feature type="domain" description="Biotin carboxylation" evidence="8">
    <location>
        <begin position="1"/>
        <end position="448"/>
    </location>
</feature>